<sequence>MPETPKQALLFTLLMCPIMVAGMSLYNMVAVYGFTSEALRATIIGFPLALVVAFTLDFLVVGQPAKALAGKIIRPSWPLWAKIGTISTTMIVFMVVLMSGFGAIMQEGFSSSVWSAWAHNIPFNFVAALPLQLIIAGPIVRFVFKQVMHRRRTRQRAAFMQVQV</sequence>
<evidence type="ECO:0000256" key="1">
    <source>
        <dbReference type="SAM" id="Phobius"/>
    </source>
</evidence>
<dbReference type="KEGG" id="caqu:CAQU_04225"/>
<dbReference type="InterPro" id="IPR021529">
    <property type="entry name" value="DUF2798"/>
</dbReference>
<dbReference type="Pfam" id="PF11391">
    <property type="entry name" value="DUF2798"/>
    <property type="match status" value="2"/>
</dbReference>
<dbReference type="Proteomes" id="UP000185478">
    <property type="component" value="Chromosome"/>
</dbReference>
<feature type="transmembrane region" description="Helical" evidence="1">
    <location>
        <begin position="38"/>
        <end position="62"/>
    </location>
</feature>
<feature type="transmembrane region" description="Helical" evidence="1">
    <location>
        <begin position="125"/>
        <end position="144"/>
    </location>
</feature>
<reference evidence="2 3" key="1">
    <citation type="submission" date="2014-08" db="EMBL/GenBank/DDBJ databases">
        <title>Complete genome sequence of Corynebacterium aquilae S-613T(T) (=DSM 44791(T)), isolated from the choana of a healthy golden eagle.</title>
        <authorList>
            <person name="Ruckert C."/>
            <person name="Albersmeier A."/>
            <person name="Winkler A."/>
            <person name="Kalinowski J."/>
        </authorList>
    </citation>
    <scope>NUCLEOTIDE SEQUENCE [LARGE SCALE GENOMIC DNA]</scope>
    <source>
        <strain evidence="2 3">S-613</strain>
    </source>
</reference>
<organism evidence="2 3">
    <name type="scientific">Corynebacterium aquilae DSM 44791</name>
    <dbReference type="NCBI Taxonomy" id="1431546"/>
    <lineage>
        <taxon>Bacteria</taxon>
        <taxon>Bacillati</taxon>
        <taxon>Actinomycetota</taxon>
        <taxon>Actinomycetes</taxon>
        <taxon>Mycobacteriales</taxon>
        <taxon>Corynebacteriaceae</taxon>
        <taxon>Corynebacterium</taxon>
    </lineage>
</organism>
<dbReference type="EMBL" id="CP009245">
    <property type="protein sequence ID" value="APT84408.1"/>
    <property type="molecule type" value="Genomic_DNA"/>
</dbReference>
<dbReference type="STRING" id="1431546.CAQU_04225"/>
<evidence type="ECO:0000313" key="2">
    <source>
        <dbReference type="EMBL" id="APT84408.1"/>
    </source>
</evidence>
<keyword evidence="1" id="KW-0812">Transmembrane</keyword>
<name>A0A1L7CF00_9CORY</name>
<feature type="transmembrane region" description="Helical" evidence="1">
    <location>
        <begin position="83"/>
        <end position="105"/>
    </location>
</feature>
<keyword evidence="3" id="KW-1185">Reference proteome</keyword>
<dbReference type="RefSeq" id="WP_075725470.1">
    <property type="nucleotide sequence ID" value="NZ_CP009245.1"/>
</dbReference>
<accession>A0A1L7CF00</accession>
<feature type="transmembrane region" description="Helical" evidence="1">
    <location>
        <begin position="7"/>
        <end position="26"/>
    </location>
</feature>
<evidence type="ECO:0008006" key="4">
    <source>
        <dbReference type="Google" id="ProtNLM"/>
    </source>
</evidence>
<dbReference type="AlphaFoldDB" id="A0A1L7CF00"/>
<keyword evidence="1" id="KW-1133">Transmembrane helix</keyword>
<dbReference type="OrthoDB" id="7062363at2"/>
<protein>
    <recommendedName>
        <fullName evidence="4">DUF2798 domain-containing protein</fullName>
    </recommendedName>
</protein>
<gene>
    <name evidence="2" type="ORF">CAQU_04225</name>
</gene>
<evidence type="ECO:0000313" key="3">
    <source>
        <dbReference type="Proteomes" id="UP000185478"/>
    </source>
</evidence>
<proteinExistence type="predicted"/>
<keyword evidence="1" id="KW-0472">Membrane</keyword>